<dbReference type="Proteomes" id="UP000694620">
    <property type="component" value="Chromosome 4"/>
</dbReference>
<evidence type="ECO:0000256" key="13">
    <source>
        <dbReference type="RuleBase" id="RU000688"/>
    </source>
</evidence>
<evidence type="ECO:0000256" key="12">
    <source>
        <dbReference type="ARBA" id="ARBA00023224"/>
    </source>
</evidence>
<feature type="domain" description="G-protein coupled receptors family 1 profile" evidence="15">
    <location>
        <begin position="39"/>
        <end position="288"/>
    </location>
</feature>
<feature type="transmembrane region" description="Helical" evidence="14">
    <location>
        <begin position="236"/>
        <end position="255"/>
    </location>
</feature>
<dbReference type="InterPro" id="IPR000276">
    <property type="entry name" value="GPCR_Rhodpsn"/>
</dbReference>
<feature type="transmembrane region" description="Helical" evidence="14">
    <location>
        <begin position="56"/>
        <end position="77"/>
    </location>
</feature>
<dbReference type="PROSITE" id="PS00237">
    <property type="entry name" value="G_PROTEIN_RECEP_F1_1"/>
    <property type="match status" value="1"/>
</dbReference>
<evidence type="ECO:0000256" key="3">
    <source>
        <dbReference type="ARBA" id="ARBA00022606"/>
    </source>
</evidence>
<evidence type="ECO:0000256" key="11">
    <source>
        <dbReference type="ARBA" id="ARBA00023180"/>
    </source>
</evidence>
<reference evidence="16" key="3">
    <citation type="submission" date="2025-09" db="UniProtKB">
        <authorList>
            <consortium name="Ensembl"/>
        </authorList>
    </citation>
    <scope>IDENTIFICATION</scope>
</reference>
<evidence type="ECO:0000256" key="2">
    <source>
        <dbReference type="ARBA" id="ARBA00022475"/>
    </source>
</evidence>
<accession>A0A8C4RVK3</accession>
<evidence type="ECO:0000256" key="10">
    <source>
        <dbReference type="ARBA" id="ARBA00023170"/>
    </source>
</evidence>
<comment type="similarity">
    <text evidence="13">Belongs to the G-protein coupled receptor 1 family.</text>
</comment>
<name>A0A8C4RVK3_ERPCA</name>
<evidence type="ECO:0000256" key="6">
    <source>
        <dbReference type="ARBA" id="ARBA00022989"/>
    </source>
</evidence>
<evidence type="ECO:0000256" key="7">
    <source>
        <dbReference type="ARBA" id="ARBA00023040"/>
    </source>
</evidence>
<evidence type="ECO:0000256" key="14">
    <source>
        <dbReference type="RuleBase" id="RU363047"/>
    </source>
</evidence>
<dbReference type="InterPro" id="IPR000725">
    <property type="entry name" value="Olfact_rcpt"/>
</dbReference>
<evidence type="ECO:0000256" key="4">
    <source>
        <dbReference type="ARBA" id="ARBA00022692"/>
    </source>
</evidence>
<evidence type="ECO:0000313" key="16">
    <source>
        <dbReference type="Ensembl" id="ENSECRP00000007922.1"/>
    </source>
</evidence>
<dbReference type="GeneTree" id="ENSGT01030000234640"/>
<sequence length="314" mass="35964">MDNSSYIASFILVPFKDMGNSKHVYFIAALIAYLLMLTFNLSLILLILFEKSLHEPMYIFLCNLLICALVGCTNFYIKLLIDLQTDVPVVSRLVCFTQIFFLYIYFSVEITILTVMAYDRFIAINVPLLYSTIISYAKALKLIILAWIYPICCVSILISLSSSLKLCGNTINTVYCNNWEIVKLSCTDTSANNVYGSVAFGMFLLPILFILYSYIKILVLCWNSSRSHKWKAFQTCLPHLVTFTFFLCSIVFEIIESRLRLKRTSDVVSTIASLESVIISPLLNPLIYGIILPEIRRRIIHVFFPGKKQTLQHR</sequence>
<keyword evidence="12 13" id="KW-0807">Transducer</keyword>
<dbReference type="Ensembl" id="ENSECRT00000008048.1">
    <property type="protein sequence ID" value="ENSECRP00000007922.1"/>
    <property type="gene ID" value="ENSECRG00000005286.1"/>
</dbReference>
<reference evidence="16" key="2">
    <citation type="submission" date="2025-08" db="UniProtKB">
        <authorList>
            <consortium name="Ensembl"/>
        </authorList>
    </citation>
    <scope>IDENTIFICATION</scope>
</reference>
<feature type="transmembrane region" description="Helical" evidence="14">
    <location>
        <begin position="139"/>
        <end position="160"/>
    </location>
</feature>
<dbReference type="FunFam" id="1.20.1070.10:FF:000024">
    <property type="entry name" value="Olfactory receptor"/>
    <property type="match status" value="1"/>
</dbReference>
<keyword evidence="4 13" id="KW-0812">Transmembrane</keyword>
<dbReference type="GO" id="GO:0004984">
    <property type="term" value="F:olfactory receptor activity"/>
    <property type="evidence" value="ECO:0007669"/>
    <property type="project" value="InterPro"/>
</dbReference>
<feature type="transmembrane region" description="Helical" evidence="14">
    <location>
        <begin position="89"/>
        <end position="118"/>
    </location>
</feature>
<keyword evidence="6 14" id="KW-1133">Transmembrane helix</keyword>
<keyword evidence="10 13" id="KW-0675">Receptor</keyword>
<protein>
    <recommendedName>
        <fullName evidence="14">Olfactory receptor</fullName>
    </recommendedName>
</protein>
<organism evidence="16 17">
    <name type="scientific">Erpetoichthys calabaricus</name>
    <name type="common">Rope fish</name>
    <name type="synonym">Calamoichthys calabaricus</name>
    <dbReference type="NCBI Taxonomy" id="27687"/>
    <lineage>
        <taxon>Eukaryota</taxon>
        <taxon>Metazoa</taxon>
        <taxon>Chordata</taxon>
        <taxon>Craniata</taxon>
        <taxon>Vertebrata</taxon>
        <taxon>Euteleostomi</taxon>
        <taxon>Actinopterygii</taxon>
        <taxon>Polypteriformes</taxon>
        <taxon>Polypteridae</taxon>
        <taxon>Erpetoichthys</taxon>
    </lineage>
</organism>
<evidence type="ECO:0000256" key="5">
    <source>
        <dbReference type="ARBA" id="ARBA00022725"/>
    </source>
</evidence>
<dbReference type="InterPro" id="IPR017452">
    <property type="entry name" value="GPCR_Rhodpsn_7TM"/>
</dbReference>
<dbReference type="SUPFAM" id="SSF81321">
    <property type="entry name" value="Family A G protein-coupled receptor-like"/>
    <property type="match status" value="1"/>
</dbReference>
<keyword evidence="2 14" id="KW-1003">Cell membrane</keyword>
<feature type="transmembrane region" description="Helical" evidence="14">
    <location>
        <begin position="267"/>
        <end position="291"/>
    </location>
</feature>
<feature type="transmembrane region" description="Helical" evidence="14">
    <location>
        <begin position="24"/>
        <end position="49"/>
    </location>
</feature>
<keyword evidence="17" id="KW-1185">Reference proteome</keyword>
<dbReference type="AlphaFoldDB" id="A0A8C4RVK3"/>
<dbReference type="PROSITE" id="PS50262">
    <property type="entry name" value="G_PROTEIN_RECEP_F1_2"/>
    <property type="match status" value="1"/>
</dbReference>
<evidence type="ECO:0000313" key="17">
    <source>
        <dbReference type="Proteomes" id="UP000694620"/>
    </source>
</evidence>
<dbReference type="PANTHER" id="PTHR26451">
    <property type="entry name" value="G_PROTEIN_RECEP_F1_2 DOMAIN-CONTAINING PROTEIN"/>
    <property type="match status" value="1"/>
</dbReference>
<evidence type="ECO:0000256" key="8">
    <source>
        <dbReference type="ARBA" id="ARBA00023136"/>
    </source>
</evidence>
<keyword evidence="3 14" id="KW-0716">Sensory transduction</keyword>
<keyword evidence="5 14" id="KW-0552">Olfaction</keyword>
<dbReference type="PANTHER" id="PTHR26451:SF847">
    <property type="entry name" value="ODORANT RECEPTOR-RELATED"/>
    <property type="match status" value="1"/>
</dbReference>
<dbReference type="InterPro" id="IPR052921">
    <property type="entry name" value="GPCR1_Superfamily_Member"/>
</dbReference>
<evidence type="ECO:0000256" key="1">
    <source>
        <dbReference type="ARBA" id="ARBA00004651"/>
    </source>
</evidence>
<dbReference type="PRINTS" id="PR00237">
    <property type="entry name" value="GPCRRHODOPSN"/>
</dbReference>
<keyword evidence="7 13" id="KW-0297">G-protein coupled receptor</keyword>
<dbReference type="GO" id="GO:0005886">
    <property type="term" value="C:plasma membrane"/>
    <property type="evidence" value="ECO:0007669"/>
    <property type="project" value="UniProtKB-SubCell"/>
</dbReference>
<evidence type="ECO:0000256" key="9">
    <source>
        <dbReference type="ARBA" id="ARBA00023157"/>
    </source>
</evidence>
<dbReference type="Pfam" id="PF13853">
    <property type="entry name" value="7tm_4"/>
    <property type="match status" value="1"/>
</dbReference>
<evidence type="ECO:0000259" key="15">
    <source>
        <dbReference type="PROSITE" id="PS50262"/>
    </source>
</evidence>
<dbReference type="GO" id="GO:0005549">
    <property type="term" value="F:odorant binding"/>
    <property type="evidence" value="ECO:0007669"/>
    <property type="project" value="TreeGrafter"/>
</dbReference>
<keyword evidence="8 14" id="KW-0472">Membrane</keyword>
<dbReference type="Gene3D" id="1.20.1070.10">
    <property type="entry name" value="Rhodopsin 7-helix transmembrane proteins"/>
    <property type="match status" value="1"/>
</dbReference>
<reference evidence="16" key="1">
    <citation type="submission" date="2021-06" db="EMBL/GenBank/DDBJ databases">
        <authorList>
            <consortium name="Wellcome Sanger Institute Data Sharing"/>
        </authorList>
    </citation>
    <scope>NUCLEOTIDE SEQUENCE [LARGE SCALE GENOMIC DNA]</scope>
</reference>
<comment type="subcellular location">
    <subcellularLocation>
        <location evidence="1 14">Cell membrane</location>
        <topology evidence="1 14">Multi-pass membrane protein</topology>
    </subcellularLocation>
</comment>
<dbReference type="GO" id="GO:0004930">
    <property type="term" value="F:G protein-coupled receptor activity"/>
    <property type="evidence" value="ECO:0007669"/>
    <property type="project" value="UniProtKB-KW"/>
</dbReference>
<keyword evidence="11" id="KW-0325">Glycoprotein</keyword>
<proteinExistence type="inferred from homology"/>
<dbReference type="PRINTS" id="PR00245">
    <property type="entry name" value="OLFACTORYR"/>
</dbReference>
<feature type="transmembrane region" description="Helical" evidence="14">
    <location>
        <begin position="194"/>
        <end position="215"/>
    </location>
</feature>
<keyword evidence="9" id="KW-1015">Disulfide bond</keyword>